<evidence type="ECO:0000313" key="7">
    <source>
        <dbReference type="Proteomes" id="UP001345219"/>
    </source>
</evidence>
<evidence type="ECO:0000256" key="3">
    <source>
        <dbReference type="ARBA" id="ARBA00022884"/>
    </source>
</evidence>
<dbReference type="GO" id="GO:0003743">
    <property type="term" value="F:translation initiation factor activity"/>
    <property type="evidence" value="ECO:0007669"/>
    <property type="project" value="UniProtKB-KW"/>
</dbReference>
<keyword evidence="2" id="KW-0396">Initiation factor</keyword>
<feature type="domain" description="Translation initiation factor beta propellor-like" evidence="5">
    <location>
        <begin position="203"/>
        <end position="266"/>
    </location>
</feature>
<dbReference type="InterPro" id="IPR013979">
    <property type="entry name" value="TIF_beta_prop-like"/>
</dbReference>
<evidence type="ECO:0000313" key="6">
    <source>
        <dbReference type="EMBL" id="KAK4742773.1"/>
    </source>
</evidence>
<gene>
    <name evidence="6" type="ORF">SAY87_000774</name>
</gene>
<protein>
    <recommendedName>
        <fullName evidence="5">Translation initiation factor beta propellor-like domain-containing protein</fullName>
    </recommendedName>
</protein>
<evidence type="ECO:0000256" key="2">
    <source>
        <dbReference type="ARBA" id="ARBA00022540"/>
    </source>
</evidence>
<dbReference type="PANTHER" id="PTHR14068">
    <property type="entry name" value="EUKARYOTIC TRANSLATION INITIATION FACTOR 3 EIF3 -RELATED"/>
    <property type="match status" value="1"/>
</dbReference>
<comment type="caution">
    <text evidence="6">The sequence shown here is derived from an EMBL/GenBank/DDBJ whole genome shotgun (WGS) entry which is preliminary data.</text>
</comment>
<sequence>MQENLQHWLTDEKARDQFVIRAGSDTEFWTESFVQWSPLGTYLATVHRQGAQLWGGASTFNRLMRYAHPQVISTSHKCGEFLVVINIFNARMGKLMRDFKGNADDFTVGGTGSVTGVSWPIFRWGGKDDKCFVMIEKNVISIYETETFSLVDKKSLKVENVVDFSWSPIDPILSLHVPELGGRNQPARVSLVQIPGKEELRWKNLFSVSDCKMYRSNGDYLAVKVDRYTKIKKSTYTGFELFRIKERDIPIEVLELDNKNDKIIDFA</sequence>
<dbReference type="GO" id="GO:0003723">
    <property type="term" value="F:RNA binding"/>
    <property type="evidence" value="ECO:0007669"/>
    <property type="project" value="UniProtKB-KW"/>
</dbReference>
<keyword evidence="7" id="KW-1185">Reference proteome</keyword>
<evidence type="ECO:0000256" key="4">
    <source>
        <dbReference type="ARBA" id="ARBA00022917"/>
    </source>
</evidence>
<dbReference type="InterPro" id="IPR036322">
    <property type="entry name" value="WD40_repeat_dom_sf"/>
</dbReference>
<accession>A0AAN7GMP6</accession>
<name>A0AAN7GMP6_9MYRT</name>
<organism evidence="6 7">
    <name type="scientific">Trapa incisa</name>
    <dbReference type="NCBI Taxonomy" id="236973"/>
    <lineage>
        <taxon>Eukaryota</taxon>
        <taxon>Viridiplantae</taxon>
        <taxon>Streptophyta</taxon>
        <taxon>Embryophyta</taxon>
        <taxon>Tracheophyta</taxon>
        <taxon>Spermatophyta</taxon>
        <taxon>Magnoliopsida</taxon>
        <taxon>eudicotyledons</taxon>
        <taxon>Gunneridae</taxon>
        <taxon>Pentapetalae</taxon>
        <taxon>rosids</taxon>
        <taxon>malvids</taxon>
        <taxon>Myrtales</taxon>
        <taxon>Lythraceae</taxon>
        <taxon>Trapa</taxon>
    </lineage>
</organism>
<evidence type="ECO:0000259" key="5">
    <source>
        <dbReference type="Pfam" id="PF08662"/>
    </source>
</evidence>
<dbReference type="GO" id="GO:0031369">
    <property type="term" value="F:translation initiation factor binding"/>
    <property type="evidence" value="ECO:0007669"/>
    <property type="project" value="InterPro"/>
</dbReference>
<dbReference type="EMBL" id="JAXIOK010000023">
    <property type="protein sequence ID" value="KAK4742773.1"/>
    <property type="molecule type" value="Genomic_DNA"/>
</dbReference>
<proteinExistence type="predicted"/>
<dbReference type="Pfam" id="PF08662">
    <property type="entry name" value="eIF2A"/>
    <property type="match status" value="1"/>
</dbReference>
<dbReference type="GO" id="GO:0005852">
    <property type="term" value="C:eukaryotic translation initiation factor 3 complex"/>
    <property type="evidence" value="ECO:0007669"/>
    <property type="project" value="InterPro"/>
</dbReference>
<dbReference type="InterPro" id="IPR011400">
    <property type="entry name" value="EIF3B"/>
</dbReference>
<keyword evidence="3" id="KW-0694">RNA-binding</keyword>
<evidence type="ECO:0000256" key="1">
    <source>
        <dbReference type="ARBA" id="ARBA00022490"/>
    </source>
</evidence>
<dbReference type="AlphaFoldDB" id="A0AAN7GMP6"/>
<keyword evidence="1" id="KW-0963">Cytoplasm</keyword>
<keyword evidence="4" id="KW-0648">Protein biosynthesis</keyword>
<dbReference type="SUPFAM" id="SSF50978">
    <property type="entry name" value="WD40 repeat-like"/>
    <property type="match status" value="1"/>
</dbReference>
<reference evidence="6 7" key="1">
    <citation type="journal article" date="2023" name="Hortic Res">
        <title>Pangenome of water caltrop reveals structural variations and asymmetric subgenome divergence after allopolyploidization.</title>
        <authorList>
            <person name="Zhang X."/>
            <person name="Chen Y."/>
            <person name="Wang L."/>
            <person name="Yuan Y."/>
            <person name="Fang M."/>
            <person name="Shi L."/>
            <person name="Lu R."/>
            <person name="Comes H.P."/>
            <person name="Ma Y."/>
            <person name="Chen Y."/>
            <person name="Huang G."/>
            <person name="Zhou Y."/>
            <person name="Zheng Z."/>
            <person name="Qiu Y."/>
        </authorList>
    </citation>
    <scope>NUCLEOTIDE SEQUENCE [LARGE SCALE GENOMIC DNA]</scope>
    <source>
        <tissue evidence="6">Roots</tissue>
    </source>
</reference>
<dbReference type="PANTHER" id="PTHR14068:SF0">
    <property type="entry name" value="EUKARYOTIC TRANSLATION INITIATION FACTOR 3 SUBUNIT B"/>
    <property type="match status" value="1"/>
</dbReference>
<dbReference type="Proteomes" id="UP001345219">
    <property type="component" value="Chromosome 1"/>
</dbReference>